<dbReference type="GO" id="GO:0046983">
    <property type="term" value="F:protein dimerization activity"/>
    <property type="evidence" value="ECO:0007669"/>
    <property type="project" value="InterPro"/>
</dbReference>
<dbReference type="EMBL" id="FOOX01000002">
    <property type="protein sequence ID" value="SFG13924.1"/>
    <property type="molecule type" value="Genomic_DNA"/>
</dbReference>
<dbReference type="InterPro" id="IPR035965">
    <property type="entry name" value="PAS-like_dom_sf"/>
</dbReference>
<sequence>MMAISKRVRSWFYATLVLLLLVPALHLYNIQVTAASIKALSGDFELLAENYALSPDMGLLVYYAQAYISYNDQNFLDKFNEMGATLIKKELDLLNRADEDARKAELKKMVLLTQDYVAYVRGEVAPLIRSGNRGDFEALYREQYDLLAAQLLDASRRLLAERQNTVAKTAAGEVQLLGKTGFLASILVLLALGITALGARHLIYPLSINYSHAQKLLDYTRDAALVIDPRGNITRVNPAWAELMHIPVSEIEAESLNSLHVKYPKTQGLTQPLFNVLLDHNKILNNQVILNEAEEKTFINIDYYPLLNFNKLTGAAMLAHPVEMHKNKQYLFDTIEAERKKISIEIHDWIGRGMSPIIHSLDYILRAHRQIPEEVYADLAKLREHCQNAAMDMRSIMNDIHPYLIDKVGLIQALESYVSNFEQMQGVRVYMFYKERTFNVSKTAEIVIYRIIQEALSNVVKHSSATEVDIYFKVENDILKIEIMDNGRPPENLTAGKGMWGMKERANLIGGDMVYAGDEGGFALTLTIPAQPKG</sequence>
<evidence type="ECO:0000256" key="2">
    <source>
        <dbReference type="ARBA" id="ARBA00012438"/>
    </source>
</evidence>
<dbReference type="Pfam" id="PF07730">
    <property type="entry name" value="HisKA_3"/>
    <property type="match status" value="1"/>
</dbReference>
<proteinExistence type="predicted"/>
<comment type="catalytic activity">
    <reaction evidence="1">
        <text>ATP + protein L-histidine = ADP + protein N-phospho-L-histidine.</text>
        <dbReference type="EC" id="2.7.13.3"/>
    </reaction>
</comment>
<feature type="domain" description="PAS" evidence="9">
    <location>
        <begin position="209"/>
        <end position="281"/>
    </location>
</feature>
<dbReference type="SUPFAM" id="SSF55785">
    <property type="entry name" value="PYP-like sensor domain (PAS domain)"/>
    <property type="match status" value="1"/>
</dbReference>
<dbReference type="PANTHER" id="PTHR24421">
    <property type="entry name" value="NITRATE/NITRITE SENSOR PROTEIN NARX-RELATED"/>
    <property type="match status" value="1"/>
</dbReference>
<evidence type="ECO:0000256" key="4">
    <source>
        <dbReference type="ARBA" id="ARBA00022679"/>
    </source>
</evidence>
<dbReference type="InterPro" id="IPR036890">
    <property type="entry name" value="HATPase_C_sf"/>
</dbReference>
<dbReference type="SMART" id="SM00091">
    <property type="entry name" value="PAS"/>
    <property type="match status" value="1"/>
</dbReference>
<dbReference type="Gene3D" id="1.20.5.1930">
    <property type="match status" value="1"/>
</dbReference>
<evidence type="ECO:0000259" key="9">
    <source>
        <dbReference type="PROSITE" id="PS50112"/>
    </source>
</evidence>
<keyword evidence="3" id="KW-0597">Phosphoprotein</keyword>
<keyword evidence="8" id="KW-0902">Two-component regulatory system</keyword>
<dbReference type="InterPro" id="IPR003594">
    <property type="entry name" value="HATPase_dom"/>
</dbReference>
<dbReference type="AlphaFoldDB" id="A0A1I2PCX1"/>
<gene>
    <name evidence="10" type="ORF">SAMN05660649_00836</name>
</gene>
<keyword evidence="4" id="KW-0808">Transferase</keyword>
<dbReference type="GO" id="GO:0005524">
    <property type="term" value="F:ATP binding"/>
    <property type="evidence" value="ECO:0007669"/>
    <property type="project" value="UniProtKB-KW"/>
</dbReference>
<dbReference type="SMART" id="SM00387">
    <property type="entry name" value="HATPase_c"/>
    <property type="match status" value="1"/>
</dbReference>
<dbReference type="Gene3D" id="3.30.450.20">
    <property type="entry name" value="PAS domain"/>
    <property type="match status" value="1"/>
</dbReference>
<keyword evidence="6" id="KW-0418">Kinase</keyword>
<dbReference type="GO" id="GO:0016020">
    <property type="term" value="C:membrane"/>
    <property type="evidence" value="ECO:0007669"/>
    <property type="project" value="InterPro"/>
</dbReference>
<dbReference type="InterPro" id="IPR011712">
    <property type="entry name" value="Sig_transdc_His_kin_sub3_dim/P"/>
</dbReference>
<dbReference type="STRING" id="341036.SAMN05660649_00836"/>
<name>A0A1I2PCX1_9FIRM</name>
<dbReference type="EC" id="2.7.13.3" evidence="2"/>
<dbReference type="InterPro" id="IPR050482">
    <property type="entry name" value="Sensor_HK_TwoCompSys"/>
</dbReference>
<dbReference type="InterPro" id="IPR000014">
    <property type="entry name" value="PAS"/>
</dbReference>
<protein>
    <recommendedName>
        <fullName evidence="2">histidine kinase</fullName>
        <ecNumber evidence="2">2.7.13.3</ecNumber>
    </recommendedName>
</protein>
<keyword evidence="5" id="KW-0547">Nucleotide-binding</keyword>
<dbReference type="GO" id="GO:0000155">
    <property type="term" value="F:phosphorelay sensor kinase activity"/>
    <property type="evidence" value="ECO:0007669"/>
    <property type="project" value="InterPro"/>
</dbReference>
<dbReference type="Gene3D" id="3.30.565.10">
    <property type="entry name" value="Histidine kinase-like ATPase, C-terminal domain"/>
    <property type="match status" value="1"/>
</dbReference>
<organism evidence="10 11">
    <name type="scientific">Desulfotruncus arcticus DSM 17038</name>
    <dbReference type="NCBI Taxonomy" id="1121424"/>
    <lineage>
        <taxon>Bacteria</taxon>
        <taxon>Bacillati</taxon>
        <taxon>Bacillota</taxon>
        <taxon>Clostridia</taxon>
        <taxon>Eubacteriales</taxon>
        <taxon>Desulfallaceae</taxon>
        <taxon>Desulfotruncus</taxon>
    </lineage>
</organism>
<evidence type="ECO:0000256" key="1">
    <source>
        <dbReference type="ARBA" id="ARBA00000085"/>
    </source>
</evidence>
<evidence type="ECO:0000256" key="5">
    <source>
        <dbReference type="ARBA" id="ARBA00022741"/>
    </source>
</evidence>
<evidence type="ECO:0000256" key="7">
    <source>
        <dbReference type="ARBA" id="ARBA00022840"/>
    </source>
</evidence>
<evidence type="ECO:0000256" key="6">
    <source>
        <dbReference type="ARBA" id="ARBA00022777"/>
    </source>
</evidence>
<keyword evidence="11" id="KW-1185">Reference proteome</keyword>
<accession>A0A1I2PCX1</accession>
<dbReference type="PROSITE" id="PS50112">
    <property type="entry name" value="PAS"/>
    <property type="match status" value="1"/>
</dbReference>
<evidence type="ECO:0000256" key="8">
    <source>
        <dbReference type="ARBA" id="ARBA00023012"/>
    </source>
</evidence>
<dbReference type="OrthoDB" id="9781904at2"/>
<evidence type="ECO:0000256" key="3">
    <source>
        <dbReference type="ARBA" id="ARBA00022553"/>
    </source>
</evidence>
<dbReference type="CDD" id="cd16917">
    <property type="entry name" value="HATPase_UhpB-NarQ-NarX-like"/>
    <property type="match status" value="1"/>
</dbReference>
<evidence type="ECO:0000313" key="10">
    <source>
        <dbReference type="EMBL" id="SFG13924.1"/>
    </source>
</evidence>
<keyword evidence="7" id="KW-0067">ATP-binding</keyword>
<dbReference type="SUPFAM" id="SSF55874">
    <property type="entry name" value="ATPase domain of HSP90 chaperone/DNA topoisomerase II/histidine kinase"/>
    <property type="match status" value="1"/>
</dbReference>
<dbReference type="Pfam" id="PF02518">
    <property type="entry name" value="HATPase_c"/>
    <property type="match status" value="1"/>
</dbReference>
<dbReference type="PANTHER" id="PTHR24421:SF10">
    <property type="entry name" value="NITRATE_NITRITE SENSOR PROTEIN NARQ"/>
    <property type="match status" value="1"/>
</dbReference>
<evidence type="ECO:0000313" key="11">
    <source>
        <dbReference type="Proteomes" id="UP000199337"/>
    </source>
</evidence>
<dbReference type="Proteomes" id="UP000199337">
    <property type="component" value="Unassembled WGS sequence"/>
</dbReference>
<reference evidence="11" key="1">
    <citation type="submission" date="2016-10" db="EMBL/GenBank/DDBJ databases">
        <authorList>
            <person name="Varghese N."/>
            <person name="Submissions S."/>
        </authorList>
    </citation>
    <scope>NUCLEOTIDE SEQUENCE [LARGE SCALE GENOMIC DNA]</scope>
    <source>
        <strain evidence="11">DSM 17038</strain>
    </source>
</reference>